<dbReference type="EMBL" id="LBVU01000003">
    <property type="protein sequence ID" value="KKQ92053.1"/>
    <property type="molecule type" value="Genomic_DNA"/>
</dbReference>
<dbReference type="Gene3D" id="1.10.287.310">
    <property type="match status" value="1"/>
</dbReference>
<keyword evidence="3 5" id="KW-0687">Ribonucleoprotein</keyword>
<dbReference type="SUPFAM" id="SSF46561">
    <property type="entry name" value="Ribosomal protein L29 (L29p)"/>
    <property type="match status" value="1"/>
</dbReference>
<dbReference type="NCBIfam" id="TIGR00012">
    <property type="entry name" value="L29"/>
    <property type="match status" value="1"/>
</dbReference>
<accession>A0A0G0LJF1</accession>
<comment type="caution">
    <text evidence="6">The sequence shown here is derived from an EMBL/GenBank/DDBJ whole genome shotgun (WGS) entry which is preliminary data.</text>
</comment>
<dbReference type="HAMAP" id="MF_00374">
    <property type="entry name" value="Ribosomal_uL29"/>
    <property type="match status" value="1"/>
</dbReference>
<reference evidence="6 7" key="1">
    <citation type="journal article" date="2015" name="Nature">
        <title>rRNA introns, odd ribosomes, and small enigmatic genomes across a large radiation of phyla.</title>
        <authorList>
            <person name="Brown C.T."/>
            <person name="Hug L.A."/>
            <person name="Thomas B.C."/>
            <person name="Sharon I."/>
            <person name="Castelle C.J."/>
            <person name="Singh A."/>
            <person name="Wilkins M.J."/>
            <person name="Williams K.H."/>
            <person name="Banfield J.F."/>
        </authorList>
    </citation>
    <scope>NUCLEOTIDE SEQUENCE [LARGE SCALE GENOMIC DNA]</scope>
</reference>
<sequence>MKRKEFTNLKNKTLEDLTKLVREKKEESLKKKMNGVSGKDKNLKSYRNLRREIAQILTLIKEKQIIDKLKSKSEEVKTK</sequence>
<dbReference type="InterPro" id="IPR036049">
    <property type="entry name" value="Ribosomal_uL29_sf"/>
</dbReference>
<dbReference type="Pfam" id="PF00831">
    <property type="entry name" value="Ribosomal_L29"/>
    <property type="match status" value="1"/>
</dbReference>
<evidence type="ECO:0000256" key="3">
    <source>
        <dbReference type="ARBA" id="ARBA00023274"/>
    </source>
</evidence>
<dbReference type="GO" id="GO:0006412">
    <property type="term" value="P:translation"/>
    <property type="evidence" value="ECO:0007669"/>
    <property type="project" value="UniProtKB-UniRule"/>
</dbReference>
<proteinExistence type="inferred from homology"/>
<dbReference type="GO" id="GO:0005840">
    <property type="term" value="C:ribosome"/>
    <property type="evidence" value="ECO:0007669"/>
    <property type="project" value="UniProtKB-KW"/>
</dbReference>
<dbReference type="STRING" id="1618572.UT17_C0003G0076"/>
<evidence type="ECO:0000256" key="4">
    <source>
        <dbReference type="ARBA" id="ARBA00035204"/>
    </source>
</evidence>
<dbReference type="InterPro" id="IPR001854">
    <property type="entry name" value="Ribosomal_uL29"/>
</dbReference>
<dbReference type="Proteomes" id="UP000034774">
    <property type="component" value="Unassembled WGS sequence"/>
</dbReference>
<dbReference type="GO" id="GO:1990904">
    <property type="term" value="C:ribonucleoprotein complex"/>
    <property type="evidence" value="ECO:0007669"/>
    <property type="project" value="UniProtKB-KW"/>
</dbReference>
<evidence type="ECO:0000313" key="6">
    <source>
        <dbReference type="EMBL" id="KKQ92053.1"/>
    </source>
</evidence>
<evidence type="ECO:0000256" key="2">
    <source>
        <dbReference type="ARBA" id="ARBA00022980"/>
    </source>
</evidence>
<organism evidence="6 7">
    <name type="scientific">Candidatus Woesebacteria bacterium GW2011_GWB1_39_10</name>
    <dbReference type="NCBI Taxonomy" id="1618572"/>
    <lineage>
        <taxon>Bacteria</taxon>
        <taxon>Candidatus Woeseibacteriota</taxon>
    </lineage>
</organism>
<name>A0A0G0LJF1_9BACT</name>
<gene>
    <name evidence="5" type="primary">rpmC</name>
    <name evidence="6" type="ORF">UT17_C0003G0076</name>
</gene>
<keyword evidence="2 5" id="KW-0689">Ribosomal protein</keyword>
<evidence type="ECO:0000256" key="1">
    <source>
        <dbReference type="ARBA" id="ARBA00009254"/>
    </source>
</evidence>
<evidence type="ECO:0000313" key="7">
    <source>
        <dbReference type="Proteomes" id="UP000034774"/>
    </source>
</evidence>
<dbReference type="GO" id="GO:0003735">
    <property type="term" value="F:structural constituent of ribosome"/>
    <property type="evidence" value="ECO:0007669"/>
    <property type="project" value="InterPro"/>
</dbReference>
<dbReference type="AlphaFoldDB" id="A0A0G0LJF1"/>
<protein>
    <recommendedName>
        <fullName evidence="4 5">Large ribosomal subunit protein uL29</fullName>
    </recommendedName>
</protein>
<evidence type="ECO:0000256" key="5">
    <source>
        <dbReference type="HAMAP-Rule" id="MF_00374"/>
    </source>
</evidence>
<comment type="similarity">
    <text evidence="1 5">Belongs to the universal ribosomal protein uL29 family.</text>
</comment>